<dbReference type="AlphaFoldDB" id="A0A940S4Q1"/>
<sequence length="115" mass="13558">MLRLTFLSCGVCDRLIDAATVMDDDEVRQSIWCHPLPPRRYRRQIAPELCDHCWFDYRSAMLRYRWGRSGRGSTPPFRQIYLWQWVASRLAEKGGGRLRPHFATKADRGLEAMTR</sequence>
<proteinExistence type="predicted"/>
<comment type="caution">
    <text evidence="1">The sequence shown here is derived from an EMBL/GenBank/DDBJ whole genome shotgun (WGS) entry which is preliminary data.</text>
</comment>
<name>A0A940S4Q1_9PROT</name>
<dbReference type="RefSeq" id="WP_209371552.1">
    <property type="nucleotide sequence ID" value="NZ_JAGIZA010000003.1"/>
</dbReference>
<accession>A0A940S4Q1</accession>
<gene>
    <name evidence="1" type="ORF">J5Y10_05290</name>
</gene>
<dbReference type="EMBL" id="JAGIZA010000003">
    <property type="protein sequence ID" value="MBP0492190.1"/>
    <property type="molecule type" value="Genomic_DNA"/>
</dbReference>
<dbReference type="Proteomes" id="UP000677537">
    <property type="component" value="Unassembled WGS sequence"/>
</dbReference>
<reference evidence="1" key="1">
    <citation type="submission" date="2021-03" db="EMBL/GenBank/DDBJ databases">
        <authorList>
            <person name="So Y."/>
        </authorList>
    </citation>
    <scope>NUCLEOTIDE SEQUENCE</scope>
    <source>
        <strain evidence="1">SG15</strain>
    </source>
</reference>
<organism evidence="1 2">
    <name type="scientific">Roseomonas indoligenes</name>
    <dbReference type="NCBI Taxonomy" id="2820811"/>
    <lineage>
        <taxon>Bacteria</taxon>
        <taxon>Pseudomonadati</taxon>
        <taxon>Pseudomonadota</taxon>
        <taxon>Alphaproteobacteria</taxon>
        <taxon>Acetobacterales</taxon>
        <taxon>Roseomonadaceae</taxon>
        <taxon>Roseomonas</taxon>
    </lineage>
</organism>
<protein>
    <submittedName>
        <fullName evidence="1">Uncharacterized protein</fullName>
    </submittedName>
</protein>
<evidence type="ECO:0000313" key="1">
    <source>
        <dbReference type="EMBL" id="MBP0492190.1"/>
    </source>
</evidence>
<evidence type="ECO:0000313" key="2">
    <source>
        <dbReference type="Proteomes" id="UP000677537"/>
    </source>
</evidence>
<keyword evidence="2" id="KW-1185">Reference proteome</keyword>